<evidence type="ECO:0000313" key="3">
    <source>
        <dbReference type="Proteomes" id="UP000273001"/>
    </source>
</evidence>
<evidence type="ECO:0000256" key="1">
    <source>
        <dbReference type="SAM" id="Phobius"/>
    </source>
</evidence>
<organism evidence="2 3">
    <name type="scientific">Actinomyces lilanjuaniae</name>
    <dbReference type="NCBI Taxonomy" id="2321394"/>
    <lineage>
        <taxon>Bacteria</taxon>
        <taxon>Bacillati</taxon>
        <taxon>Actinomycetota</taxon>
        <taxon>Actinomycetes</taxon>
        <taxon>Actinomycetales</taxon>
        <taxon>Actinomycetaceae</taxon>
        <taxon>Actinomyces</taxon>
    </lineage>
</organism>
<proteinExistence type="predicted"/>
<dbReference type="EMBL" id="CP032514">
    <property type="protein sequence ID" value="AYD90757.1"/>
    <property type="molecule type" value="Genomic_DNA"/>
</dbReference>
<reference evidence="2 3" key="1">
    <citation type="submission" date="2018-09" db="EMBL/GenBank/DDBJ databases">
        <authorList>
            <person name="Li J."/>
        </authorList>
    </citation>
    <scope>NUCLEOTIDE SEQUENCE [LARGE SCALE GENOMIC DNA]</scope>
    <source>
        <strain evidence="2 3">2129</strain>
    </source>
</reference>
<evidence type="ECO:0000313" key="2">
    <source>
        <dbReference type="EMBL" id="AYD90757.1"/>
    </source>
</evidence>
<gene>
    <name evidence="2" type="ORF">D5R93_02875</name>
</gene>
<protein>
    <submittedName>
        <fullName evidence="2">Uncharacterized protein</fullName>
    </submittedName>
</protein>
<accession>A0ABM6Z6I8</accession>
<keyword evidence="3" id="KW-1185">Reference proteome</keyword>
<keyword evidence="1" id="KW-0812">Transmembrane</keyword>
<name>A0ABM6Z6I8_9ACTO</name>
<feature type="transmembrane region" description="Helical" evidence="1">
    <location>
        <begin position="20"/>
        <end position="44"/>
    </location>
</feature>
<keyword evidence="1" id="KW-0472">Membrane</keyword>
<keyword evidence="1" id="KW-1133">Transmembrane helix</keyword>
<sequence>MVTRARSRFDQAIVRHDGWFLVVVAVILALGATLLAGMAVWCVVNQHGAFTGRWAWKDGLEVYVECSR</sequence>
<dbReference type="Proteomes" id="UP000273001">
    <property type="component" value="Chromosome"/>
</dbReference>